<evidence type="ECO:0000256" key="1">
    <source>
        <dbReference type="ARBA" id="ARBA00004123"/>
    </source>
</evidence>
<protein>
    <submittedName>
        <fullName evidence="5">Uncharacterized protein</fullName>
    </submittedName>
</protein>
<dbReference type="Proteomes" id="UP001300502">
    <property type="component" value="Unassembled WGS sequence"/>
</dbReference>
<accession>A0AAV9IF48</accession>
<dbReference type="PANTHER" id="PTHR12940:SF0">
    <property type="entry name" value="SPLICING FACTOR ESS-2 HOMOLOG"/>
    <property type="match status" value="1"/>
</dbReference>
<keyword evidence="3" id="KW-0539">Nucleus</keyword>
<dbReference type="Pfam" id="PF09751">
    <property type="entry name" value="Es2"/>
    <property type="match status" value="1"/>
</dbReference>
<feature type="compositionally biased region" description="Basic and acidic residues" evidence="4">
    <location>
        <begin position="97"/>
        <end position="106"/>
    </location>
</feature>
<feature type="compositionally biased region" description="Polar residues" evidence="4">
    <location>
        <begin position="75"/>
        <end position="96"/>
    </location>
</feature>
<feature type="region of interest" description="Disordered" evidence="4">
    <location>
        <begin position="57"/>
        <end position="110"/>
    </location>
</feature>
<reference evidence="5 6" key="1">
    <citation type="submission" date="2022-07" db="EMBL/GenBank/DDBJ databases">
        <title>Genome-wide signatures of adaptation to extreme environments.</title>
        <authorList>
            <person name="Cho C.H."/>
            <person name="Yoon H.S."/>
        </authorList>
    </citation>
    <scope>NUCLEOTIDE SEQUENCE [LARGE SCALE GENOMIC DNA]</scope>
    <source>
        <strain evidence="5 6">108.79 E11</strain>
    </source>
</reference>
<feature type="compositionally biased region" description="Basic residues" evidence="4">
    <location>
        <begin position="384"/>
        <end position="396"/>
    </location>
</feature>
<feature type="compositionally biased region" description="Polar residues" evidence="4">
    <location>
        <begin position="398"/>
        <end position="410"/>
    </location>
</feature>
<comment type="subcellular location">
    <subcellularLocation>
        <location evidence="1">Nucleus</location>
    </subcellularLocation>
</comment>
<feature type="region of interest" description="Disordered" evidence="4">
    <location>
        <begin position="382"/>
        <end position="443"/>
    </location>
</feature>
<keyword evidence="6" id="KW-1185">Reference proteome</keyword>
<gene>
    <name evidence="5" type="ORF">GAYE_SCF18G3873</name>
</gene>
<proteinExistence type="inferred from homology"/>
<feature type="compositionally biased region" description="Polar residues" evidence="4">
    <location>
        <begin position="8"/>
        <end position="22"/>
    </location>
</feature>
<dbReference type="InterPro" id="IPR019148">
    <property type="entry name" value="Nuclear_protein_DGCR14_ESS-2"/>
</dbReference>
<dbReference type="AlphaFoldDB" id="A0AAV9IF48"/>
<organism evidence="5 6">
    <name type="scientific">Galdieria yellowstonensis</name>
    <dbReference type="NCBI Taxonomy" id="3028027"/>
    <lineage>
        <taxon>Eukaryota</taxon>
        <taxon>Rhodophyta</taxon>
        <taxon>Bangiophyceae</taxon>
        <taxon>Galdieriales</taxon>
        <taxon>Galdieriaceae</taxon>
        <taxon>Galdieria</taxon>
    </lineage>
</organism>
<comment type="caution">
    <text evidence="5">The sequence shown here is derived from an EMBL/GenBank/DDBJ whole genome shotgun (WGS) entry which is preliminary data.</text>
</comment>
<feature type="compositionally biased region" description="Basic and acidic residues" evidence="4">
    <location>
        <begin position="353"/>
        <end position="368"/>
    </location>
</feature>
<sequence>MDWGNLRQPPSSKHNSSNYSKTTVCSEEEYVDILNKVIVDSYFPDLPKLRRKLASLEEREQPTTTPRETRGQTGDWLTQSVPSTWSTPQSVNSNYRTVDDKTEKVSKGNNRPLENFFRKYTSEDNYSFEVLVRQEEKEKRRKNLLLSEQLVLDKAILHDGTQLVPYGKTGELTALGDARPKRLHFWPFREKNYLFFCPTEAPLTEKELQLRKFVEERKEIRRDNTRFKSLPYVLADSFRIKSGSDAQSESSVVDLKQEEIRILKRLGQRHGTSSSATSSEIDKYEKLEDESKLDTIDEWNVFVPSSPVLSPRNIPNSPFITWGQVAATPQLLQDDEEEDIQDEWLSNATTSQKEQHLEKSHASFHIPKMDSREEAALHLERKLTGKKRKSHDRRHPSTPISGATSFSRSVALSPAAKRLADSLKIPSMHSVRRTPFTSYRKSE</sequence>
<evidence type="ECO:0000256" key="3">
    <source>
        <dbReference type="ARBA" id="ARBA00023242"/>
    </source>
</evidence>
<feature type="compositionally biased region" description="Low complexity" evidence="4">
    <location>
        <begin position="62"/>
        <end position="74"/>
    </location>
</feature>
<evidence type="ECO:0000256" key="4">
    <source>
        <dbReference type="SAM" id="MobiDB-lite"/>
    </source>
</evidence>
<evidence type="ECO:0000313" key="5">
    <source>
        <dbReference type="EMBL" id="KAK4525964.1"/>
    </source>
</evidence>
<dbReference type="EMBL" id="JANCYU010000035">
    <property type="protein sequence ID" value="KAK4525964.1"/>
    <property type="molecule type" value="Genomic_DNA"/>
</dbReference>
<feature type="region of interest" description="Disordered" evidence="4">
    <location>
        <begin position="1"/>
        <end position="22"/>
    </location>
</feature>
<evidence type="ECO:0000256" key="2">
    <source>
        <dbReference type="ARBA" id="ARBA00009072"/>
    </source>
</evidence>
<evidence type="ECO:0000313" key="6">
    <source>
        <dbReference type="Proteomes" id="UP001300502"/>
    </source>
</evidence>
<dbReference type="GO" id="GO:0071013">
    <property type="term" value="C:catalytic step 2 spliceosome"/>
    <property type="evidence" value="ECO:0007669"/>
    <property type="project" value="TreeGrafter"/>
</dbReference>
<name>A0AAV9IF48_9RHOD</name>
<comment type="similarity">
    <text evidence="2">Belongs to the ESS2 family.</text>
</comment>
<feature type="region of interest" description="Disordered" evidence="4">
    <location>
        <begin position="349"/>
        <end position="368"/>
    </location>
</feature>
<dbReference type="PANTHER" id="PTHR12940">
    <property type="entry name" value="ES-2 PROTEIN - RELATED"/>
    <property type="match status" value="1"/>
</dbReference>